<feature type="transmembrane region" description="Helical" evidence="2">
    <location>
        <begin position="289"/>
        <end position="306"/>
    </location>
</feature>
<dbReference type="Proteomes" id="UP000193411">
    <property type="component" value="Unassembled WGS sequence"/>
</dbReference>
<sequence>MSPPPIKPLPSTLPRVSPQLMTQTPSVAPGPPSAQQRSLSPVSNSGASMVPATATPPGMPSAPDPSPRPPRKRPTPSPLATNAPTTSAPSSNASIQPSNSTIQSSNASGGNASGGNNASNAIGTNFSVQHASAVAHAVGGFHHTPGVYGLPPPRRGSMPAGSIAAAVAQTAGRRGSIAKFSPNVPVVPLSTASMNAVYNAAAAQRSLNPSPSDLDKPSKSVASSFMIKSTTDTNGGYDTQSVAGGGAGSGSDGPNGFNGQVSKVFLTFKNPLMEQEYQRETVSKMLRGWQIYVTIAAVASVALTALRDMQSTSASVQPVPVRLGIPLFILACHLAAIGGSFFLVDNRRAVYMQYVSLGVLGLHVLVGVILHDMLLVSGVPAPFSASGSMSMYKSGFLFSVSMAATIMLLRLRFTLAAASSLLLWITFMVAGAQVYPWPTYSVIDYVFVGALTCILNSTVSAFVYETERRSREDFYRAQFYVRSNVKYFQQLMA</sequence>
<keyword evidence="4" id="KW-1185">Reference proteome</keyword>
<reference evidence="3 4" key="1">
    <citation type="submission" date="2016-07" db="EMBL/GenBank/DDBJ databases">
        <title>Pervasive Adenine N6-methylation of Active Genes in Fungi.</title>
        <authorList>
            <consortium name="DOE Joint Genome Institute"/>
            <person name="Mondo S.J."/>
            <person name="Dannebaum R.O."/>
            <person name="Kuo R.C."/>
            <person name="Labutti K."/>
            <person name="Haridas S."/>
            <person name="Kuo A."/>
            <person name="Salamov A."/>
            <person name="Ahrendt S.R."/>
            <person name="Lipzen A."/>
            <person name="Sullivan W."/>
            <person name="Andreopoulos W.B."/>
            <person name="Clum A."/>
            <person name="Lindquist E."/>
            <person name="Daum C."/>
            <person name="Ramamoorthy G.K."/>
            <person name="Gryganskyi A."/>
            <person name="Culley D."/>
            <person name="Magnuson J.K."/>
            <person name="James T.Y."/>
            <person name="O'Malley M.A."/>
            <person name="Stajich J.E."/>
            <person name="Spatafora J.W."/>
            <person name="Visel A."/>
            <person name="Grigoriev I.V."/>
        </authorList>
    </citation>
    <scope>NUCLEOTIDE SEQUENCE [LARGE SCALE GENOMIC DNA]</scope>
    <source>
        <strain evidence="3 4">PL171</strain>
    </source>
</reference>
<feature type="region of interest" description="Disordered" evidence="1">
    <location>
        <begin position="1"/>
        <end position="116"/>
    </location>
</feature>
<dbReference type="EMBL" id="MCFL01000039">
    <property type="protein sequence ID" value="ORZ33068.1"/>
    <property type="molecule type" value="Genomic_DNA"/>
</dbReference>
<feature type="non-terminal residue" evidence="3">
    <location>
        <position position="493"/>
    </location>
</feature>
<feature type="transmembrane region" description="Helical" evidence="2">
    <location>
        <begin position="390"/>
        <end position="409"/>
    </location>
</feature>
<feature type="transmembrane region" description="Helical" evidence="2">
    <location>
        <begin position="351"/>
        <end position="370"/>
    </location>
</feature>
<name>A0A1Y2HER1_9FUNG</name>
<feature type="compositionally biased region" description="Low complexity" evidence="1">
    <location>
        <begin position="104"/>
        <end position="116"/>
    </location>
</feature>
<accession>A0A1Y2HER1</accession>
<dbReference type="AlphaFoldDB" id="A0A1Y2HER1"/>
<protein>
    <submittedName>
        <fullName evidence="3">Uncharacterized protein</fullName>
    </submittedName>
</protein>
<proteinExistence type="predicted"/>
<evidence type="ECO:0000313" key="3">
    <source>
        <dbReference type="EMBL" id="ORZ33068.1"/>
    </source>
</evidence>
<feature type="transmembrane region" description="Helical" evidence="2">
    <location>
        <begin position="416"/>
        <end position="436"/>
    </location>
</feature>
<organism evidence="3 4">
    <name type="scientific">Catenaria anguillulae PL171</name>
    <dbReference type="NCBI Taxonomy" id="765915"/>
    <lineage>
        <taxon>Eukaryota</taxon>
        <taxon>Fungi</taxon>
        <taxon>Fungi incertae sedis</taxon>
        <taxon>Blastocladiomycota</taxon>
        <taxon>Blastocladiomycetes</taxon>
        <taxon>Blastocladiales</taxon>
        <taxon>Catenariaceae</taxon>
        <taxon>Catenaria</taxon>
    </lineage>
</organism>
<feature type="transmembrane region" description="Helical" evidence="2">
    <location>
        <begin position="326"/>
        <end position="344"/>
    </location>
</feature>
<evidence type="ECO:0000313" key="4">
    <source>
        <dbReference type="Proteomes" id="UP000193411"/>
    </source>
</evidence>
<keyword evidence="2" id="KW-0812">Transmembrane</keyword>
<evidence type="ECO:0000256" key="2">
    <source>
        <dbReference type="SAM" id="Phobius"/>
    </source>
</evidence>
<gene>
    <name evidence="3" type="ORF">BCR44DRAFT_145221</name>
</gene>
<keyword evidence="2" id="KW-0472">Membrane</keyword>
<evidence type="ECO:0000256" key="1">
    <source>
        <dbReference type="SAM" id="MobiDB-lite"/>
    </source>
</evidence>
<feature type="transmembrane region" description="Helical" evidence="2">
    <location>
        <begin position="442"/>
        <end position="464"/>
    </location>
</feature>
<comment type="caution">
    <text evidence="3">The sequence shown here is derived from an EMBL/GenBank/DDBJ whole genome shotgun (WGS) entry which is preliminary data.</text>
</comment>
<feature type="compositionally biased region" description="Pro residues" evidence="1">
    <location>
        <begin position="57"/>
        <end position="68"/>
    </location>
</feature>
<feature type="compositionally biased region" description="Polar residues" evidence="1">
    <location>
        <begin position="33"/>
        <end position="47"/>
    </location>
</feature>
<feature type="compositionally biased region" description="Low complexity" evidence="1">
    <location>
        <begin position="78"/>
        <end position="94"/>
    </location>
</feature>
<keyword evidence="2" id="KW-1133">Transmembrane helix</keyword>